<dbReference type="Proteomes" id="UP001160148">
    <property type="component" value="Unassembled WGS sequence"/>
</dbReference>
<name>A0AAV0W373_9HEMI</name>
<organism evidence="1 2">
    <name type="scientific">Macrosiphum euphorbiae</name>
    <name type="common">potato aphid</name>
    <dbReference type="NCBI Taxonomy" id="13131"/>
    <lineage>
        <taxon>Eukaryota</taxon>
        <taxon>Metazoa</taxon>
        <taxon>Ecdysozoa</taxon>
        <taxon>Arthropoda</taxon>
        <taxon>Hexapoda</taxon>
        <taxon>Insecta</taxon>
        <taxon>Pterygota</taxon>
        <taxon>Neoptera</taxon>
        <taxon>Paraneoptera</taxon>
        <taxon>Hemiptera</taxon>
        <taxon>Sternorrhyncha</taxon>
        <taxon>Aphidomorpha</taxon>
        <taxon>Aphidoidea</taxon>
        <taxon>Aphididae</taxon>
        <taxon>Macrosiphini</taxon>
        <taxon>Macrosiphum</taxon>
    </lineage>
</organism>
<dbReference type="EMBL" id="CARXXK010000001">
    <property type="protein sequence ID" value="CAI6350200.1"/>
    <property type="molecule type" value="Genomic_DNA"/>
</dbReference>
<evidence type="ECO:0000313" key="1">
    <source>
        <dbReference type="EMBL" id="CAI6350200.1"/>
    </source>
</evidence>
<dbReference type="AlphaFoldDB" id="A0AAV0W373"/>
<accession>A0AAV0W373</accession>
<comment type="caution">
    <text evidence="1">The sequence shown here is derived from an EMBL/GenBank/DDBJ whole genome shotgun (WGS) entry which is preliminary data.</text>
</comment>
<protein>
    <submittedName>
        <fullName evidence="1">Uncharacterized protein</fullName>
    </submittedName>
</protein>
<gene>
    <name evidence="1" type="ORF">MEUPH1_LOCUS6691</name>
</gene>
<sequence>MCALNNTGDVPDDLETPDMYNVPERMHAPVLYPREMTGVRRVHQQHRRVNNTNANIDAITVACRNRMRVASVTSLSVRGIDFGRIDRWARAVFKSAGLKTSDRNVHR</sequence>
<evidence type="ECO:0000313" key="2">
    <source>
        <dbReference type="Proteomes" id="UP001160148"/>
    </source>
</evidence>
<keyword evidence="2" id="KW-1185">Reference proteome</keyword>
<reference evidence="1 2" key="1">
    <citation type="submission" date="2023-01" db="EMBL/GenBank/DDBJ databases">
        <authorList>
            <person name="Whitehead M."/>
        </authorList>
    </citation>
    <scope>NUCLEOTIDE SEQUENCE [LARGE SCALE GENOMIC DNA]</scope>
</reference>
<proteinExistence type="predicted"/>